<evidence type="ECO:0000256" key="1">
    <source>
        <dbReference type="SAM" id="MobiDB-lite"/>
    </source>
</evidence>
<name>A0A9N7YVF4_PLEPL</name>
<protein>
    <submittedName>
        <fullName evidence="2">Uncharacterized protein</fullName>
    </submittedName>
</protein>
<gene>
    <name evidence="2" type="ORF">PLEPLA_LOCUS29121</name>
</gene>
<organism evidence="2 3">
    <name type="scientific">Pleuronectes platessa</name>
    <name type="common">European plaice</name>
    <dbReference type="NCBI Taxonomy" id="8262"/>
    <lineage>
        <taxon>Eukaryota</taxon>
        <taxon>Metazoa</taxon>
        <taxon>Chordata</taxon>
        <taxon>Craniata</taxon>
        <taxon>Vertebrata</taxon>
        <taxon>Euteleostomi</taxon>
        <taxon>Actinopterygii</taxon>
        <taxon>Neopterygii</taxon>
        <taxon>Teleostei</taxon>
        <taxon>Neoteleostei</taxon>
        <taxon>Acanthomorphata</taxon>
        <taxon>Carangaria</taxon>
        <taxon>Pleuronectiformes</taxon>
        <taxon>Pleuronectoidei</taxon>
        <taxon>Pleuronectidae</taxon>
        <taxon>Pleuronectes</taxon>
    </lineage>
</organism>
<evidence type="ECO:0000313" key="2">
    <source>
        <dbReference type="EMBL" id="CAB1441345.1"/>
    </source>
</evidence>
<dbReference type="EMBL" id="CADEAL010002624">
    <property type="protein sequence ID" value="CAB1441345.1"/>
    <property type="molecule type" value="Genomic_DNA"/>
</dbReference>
<keyword evidence="3" id="KW-1185">Reference proteome</keyword>
<evidence type="ECO:0000313" key="3">
    <source>
        <dbReference type="Proteomes" id="UP001153269"/>
    </source>
</evidence>
<comment type="caution">
    <text evidence="2">The sequence shown here is derived from an EMBL/GenBank/DDBJ whole genome shotgun (WGS) entry which is preliminary data.</text>
</comment>
<feature type="compositionally biased region" description="Basic and acidic residues" evidence="1">
    <location>
        <begin position="146"/>
        <end position="156"/>
    </location>
</feature>
<proteinExistence type="predicted"/>
<feature type="compositionally biased region" description="Basic residues" evidence="1">
    <location>
        <begin position="77"/>
        <end position="95"/>
    </location>
</feature>
<sequence length="246" mass="29700">MSRFKLTSEKREREKYWYTRNEYQGLQKEIRHLKDLLDNERDNAQYERRWRVQACNDLLETQQQLEKERSLNEQLIHRKGRSRSPLYKKRMKHRDSRTTSSMEVVNKLQAEKEIYKVSRQGRKRKISSQALIPTEKQQHLNSDLQNKLRDSTEEKRKRQKVSNSRVEQDPRCPDSNFAARQGADSLTLTTDTEEDLAPRHQAAKRQRSAVYTETNHRRQLLSNDNEEEESFRDSRHTWKNARMYQH</sequence>
<feature type="region of interest" description="Disordered" evidence="1">
    <location>
        <begin position="119"/>
        <end position="234"/>
    </location>
</feature>
<dbReference type="AlphaFoldDB" id="A0A9N7YVF4"/>
<reference evidence="2" key="1">
    <citation type="submission" date="2020-03" db="EMBL/GenBank/DDBJ databases">
        <authorList>
            <person name="Weist P."/>
        </authorList>
    </citation>
    <scope>NUCLEOTIDE SEQUENCE</scope>
</reference>
<accession>A0A9N7YVF4</accession>
<dbReference type="Proteomes" id="UP001153269">
    <property type="component" value="Unassembled WGS sequence"/>
</dbReference>
<feature type="region of interest" description="Disordered" evidence="1">
    <location>
        <begin position="71"/>
        <end position="104"/>
    </location>
</feature>